<keyword evidence="3" id="KW-1185">Reference proteome</keyword>
<comment type="caution">
    <text evidence="2">The sequence shown here is derived from an EMBL/GenBank/DDBJ whole genome shotgun (WGS) entry which is preliminary data.</text>
</comment>
<proteinExistence type="predicted"/>
<sequence>MPKTKKLWADPNREGRSKGPKGERFCSRCGNTIQTARILKAHNLCEFCVKELAGKRDGVWSCRSCGRIAPEELREHKGYCKHCICSACGRHDSFVKKTGLCMECSKKIGDFCRICGKEASAQVRHNRGLCDACVKKR</sequence>
<reference evidence="2 3" key="1">
    <citation type="submission" date="2019-03" db="EMBL/GenBank/DDBJ databases">
        <title>Genomic Encyclopedia of Type Strains, Phase IV (KMG-IV): sequencing the most valuable type-strain genomes for metagenomic binning, comparative biology and taxonomic classification.</title>
        <authorList>
            <person name="Goeker M."/>
        </authorList>
    </citation>
    <scope>NUCLEOTIDE SEQUENCE [LARGE SCALE GENOMIC DNA]</scope>
    <source>
        <strain evidence="2 3">LX-B</strain>
    </source>
</reference>
<feature type="compositionally biased region" description="Basic and acidic residues" evidence="1">
    <location>
        <begin position="7"/>
        <end position="22"/>
    </location>
</feature>
<dbReference type="EMBL" id="SLUN01000012">
    <property type="protein sequence ID" value="TCL69413.1"/>
    <property type="molecule type" value="Genomic_DNA"/>
</dbReference>
<dbReference type="AlphaFoldDB" id="A0A4R1RSG0"/>
<organism evidence="2 3">
    <name type="scientific">Hydrogenispora ethanolica</name>
    <dbReference type="NCBI Taxonomy" id="1082276"/>
    <lineage>
        <taxon>Bacteria</taxon>
        <taxon>Bacillati</taxon>
        <taxon>Bacillota</taxon>
        <taxon>Hydrogenispora</taxon>
    </lineage>
</organism>
<dbReference type="Proteomes" id="UP000295008">
    <property type="component" value="Unassembled WGS sequence"/>
</dbReference>
<evidence type="ECO:0000256" key="1">
    <source>
        <dbReference type="SAM" id="MobiDB-lite"/>
    </source>
</evidence>
<evidence type="ECO:0000313" key="3">
    <source>
        <dbReference type="Proteomes" id="UP000295008"/>
    </source>
</evidence>
<evidence type="ECO:0000313" key="2">
    <source>
        <dbReference type="EMBL" id="TCL69413.1"/>
    </source>
</evidence>
<name>A0A4R1RSG0_HYDET</name>
<gene>
    <name evidence="2" type="ORF">EDC14_1012110</name>
</gene>
<accession>A0A4R1RSG0</accession>
<feature type="region of interest" description="Disordered" evidence="1">
    <location>
        <begin position="1"/>
        <end position="22"/>
    </location>
</feature>
<protein>
    <submittedName>
        <fullName evidence="2">Uncharacterized protein</fullName>
    </submittedName>
</protein>